<name>A0A951UJV8_9NOST</name>
<dbReference type="AlphaFoldDB" id="A0A951UJV8"/>
<dbReference type="Proteomes" id="UP000715781">
    <property type="component" value="Unassembled WGS sequence"/>
</dbReference>
<reference evidence="1" key="2">
    <citation type="journal article" date="2022" name="Microbiol. Resour. Announc.">
        <title>Metagenome Sequencing to Explore Phylogenomics of Terrestrial Cyanobacteria.</title>
        <authorList>
            <person name="Ward R.D."/>
            <person name="Stajich J.E."/>
            <person name="Johansen J.R."/>
            <person name="Huntemann M."/>
            <person name="Clum A."/>
            <person name="Foster B."/>
            <person name="Foster B."/>
            <person name="Roux S."/>
            <person name="Palaniappan K."/>
            <person name="Varghese N."/>
            <person name="Mukherjee S."/>
            <person name="Reddy T.B.K."/>
            <person name="Daum C."/>
            <person name="Copeland A."/>
            <person name="Chen I.A."/>
            <person name="Ivanova N.N."/>
            <person name="Kyrpides N.C."/>
            <person name="Shapiro N."/>
            <person name="Eloe-Fadrosh E.A."/>
            <person name="Pietrasiak N."/>
        </authorList>
    </citation>
    <scope>NUCLEOTIDE SEQUENCE</scope>
    <source>
        <strain evidence="1">JT2-VF2</strain>
    </source>
</reference>
<protein>
    <submittedName>
        <fullName evidence="1">Uncharacterized protein</fullName>
    </submittedName>
</protein>
<evidence type="ECO:0000313" key="1">
    <source>
        <dbReference type="EMBL" id="MBW4566027.1"/>
    </source>
</evidence>
<gene>
    <name evidence="1" type="ORF">KME32_34110</name>
</gene>
<evidence type="ECO:0000313" key="2">
    <source>
        <dbReference type="Proteomes" id="UP000715781"/>
    </source>
</evidence>
<dbReference type="EMBL" id="JAHHHN010000056">
    <property type="protein sequence ID" value="MBW4566027.1"/>
    <property type="molecule type" value="Genomic_DNA"/>
</dbReference>
<reference evidence="1" key="1">
    <citation type="submission" date="2021-05" db="EMBL/GenBank/DDBJ databases">
        <authorList>
            <person name="Pietrasiak N."/>
            <person name="Ward R."/>
            <person name="Stajich J.E."/>
            <person name="Kurbessoian T."/>
        </authorList>
    </citation>
    <scope>NUCLEOTIDE SEQUENCE</scope>
    <source>
        <strain evidence="1">JT2-VF2</strain>
    </source>
</reference>
<comment type="caution">
    <text evidence="1">The sequence shown here is derived from an EMBL/GenBank/DDBJ whole genome shotgun (WGS) entry which is preliminary data.</text>
</comment>
<proteinExistence type="predicted"/>
<sequence length="73" mass="8604">MNFHRLRTGEYFRIPGMTTSYVYKKVSNSCCRLNGFLQPIQSQSLVKRLNADEIRDYIAQQQSELESFETDSY</sequence>
<accession>A0A951UJV8</accession>
<organism evidence="1 2">
    <name type="scientific">Mojavia pulchra JT2-VF2</name>
    <dbReference type="NCBI Taxonomy" id="287848"/>
    <lineage>
        <taxon>Bacteria</taxon>
        <taxon>Bacillati</taxon>
        <taxon>Cyanobacteriota</taxon>
        <taxon>Cyanophyceae</taxon>
        <taxon>Nostocales</taxon>
        <taxon>Nostocaceae</taxon>
    </lineage>
</organism>